<feature type="compositionally biased region" description="Acidic residues" evidence="1">
    <location>
        <begin position="443"/>
        <end position="479"/>
    </location>
</feature>
<feature type="region of interest" description="Disordered" evidence="1">
    <location>
        <begin position="610"/>
        <end position="629"/>
    </location>
</feature>
<dbReference type="GO" id="GO:0005634">
    <property type="term" value="C:nucleus"/>
    <property type="evidence" value="ECO:0007669"/>
    <property type="project" value="TreeGrafter"/>
</dbReference>
<dbReference type="InterPro" id="IPR010770">
    <property type="entry name" value="Ecd"/>
</dbReference>
<dbReference type="PANTHER" id="PTHR13060">
    <property type="entry name" value="SGT1 PROTEIN HSGT1 SUPPRESSOR OF GCR2"/>
    <property type="match status" value="1"/>
</dbReference>
<reference evidence="2" key="1">
    <citation type="submission" date="2023-06" db="EMBL/GenBank/DDBJ databases">
        <title>Genome-scale phylogeny and comparative genomics of the fungal order Sordariales.</title>
        <authorList>
            <consortium name="Lawrence Berkeley National Laboratory"/>
            <person name="Hensen N."/>
            <person name="Bonometti L."/>
            <person name="Westerberg I."/>
            <person name="Brannstrom I.O."/>
            <person name="Guillou S."/>
            <person name="Cros-Aarteil S."/>
            <person name="Calhoun S."/>
            <person name="Haridas S."/>
            <person name="Kuo A."/>
            <person name="Mondo S."/>
            <person name="Pangilinan J."/>
            <person name="Riley R."/>
            <person name="Labutti K."/>
            <person name="Andreopoulos B."/>
            <person name="Lipzen A."/>
            <person name="Chen C."/>
            <person name="Yanf M."/>
            <person name="Daum C."/>
            <person name="Ng V."/>
            <person name="Clum A."/>
            <person name="Steindorff A."/>
            <person name="Ohm R."/>
            <person name="Martin F."/>
            <person name="Silar P."/>
            <person name="Natvig D."/>
            <person name="Lalanne C."/>
            <person name="Gautier V."/>
            <person name="Ament-Velasquez S.L."/>
            <person name="Kruys A."/>
            <person name="Hutchinson M.I."/>
            <person name="Powell A.J."/>
            <person name="Barry K."/>
            <person name="Miller A.N."/>
            <person name="Grigoriev I.V."/>
            <person name="Debuchy R."/>
            <person name="Gladieux P."/>
            <person name="Thoren M.H."/>
            <person name="Johannesson H."/>
        </authorList>
    </citation>
    <scope>NUCLEOTIDE SEQUENCE</scope>
    <source>
        <strain evidence="2">8032-3</strain>
    </source>
</reference>
<protein>
    <submittedName>
        <fullName evidence="2">SGT1-domain-containing protein</fullName>
    </submittedName>
</protein>
<name>A0AAJ0C0B6_9PEZI</name>
<dbReference type="PANTHER" id="PTHR13060:SF0">
    <property type="entry name" value="PROTEIN ECDYSONELESS HOMOLOG"/>
    <property type="match status" value="1"/>
</dbReference>
<dbReference type="AlphaFoldDB" id="A0AAJ0C0B6"/>
<feature type="region of interest" description="Disordered" evidence="1">
    <location>
        <begin position="434"/>
        <end position="578"/>
    </location>
</feature>
<keyword evidence="3" id="KW-1185">Reference proteome</keyword>
<dbReference type="Proteomes" id="UP001244011">
    <property type="component" value="Unassembled WGS sequence"/>
</dbReference>
<gene>
    <name evidence="2" type="ORF">QBC33DRAFT_97562</name>
</gene>
<dbReference type="EMBL" id="MU839011">
    <property type="protein sequence ID" value="KAK1766399.1"/>
    <property type="molecule type" value="Genomic_DNA"/>
</dbReference>
<comment type="caution">
    <text evidence="2">The sequence shown here is derived from an EMBL/GenBank/DDBJ whole genome shotgun (WGS) entry which is preliminary data.</text>
</comment>
<sequence>MDEDKEELRPGDDGFDGFQRQLPENCVDYMLFILGSIPKTDETDARKTLFRLEAVRKEAVRLSDELTRDYIWQREAFSLQTKTDKGLLYLHGTTDYGDCVEDEWLIVHLLRELSRSFNDLWIRVSDNDGEFLLVEAANVLPKWLNPEIDSNRVWIHDGKLRIIPVGDDAGSSSKSLSLPEAIRTIESKPDCPIHSTFIEAEAFYRLEKYPRQIAGSLHHSRVTIPRKLAYILHDRPKSIAPATEAFYLRDPLALKPLVSGSPSLVFPPADFVTVSVRFTKVLFAQLRSQRFEPPPVWTSLIRSAETDAADGSEEARKRLSQLEMGMKVTCGFEMLARIAHKSNNRVAREVALVLEDLEDDGDSVLPTDADMHAWKDVDREDDDSWLDINFEDFERELEGKRGGELQPDAQPSFGDAGTEADLRKIVSRFEAFLNDEQAGVEGAEIDEMDQDDDEDDDDDDEEEEDSEDEDKEVSFDEEQFANMMREMMGLPPDGERSQKGKEKATETKPPEAGREVDDEDEEIRQLMAQMESELNQHGALDLDPKPKKPAALNDQPSRAQPQTGVAEEEDEASGDEAVDLDYNLAKNLLESFKGQAGMAGPAGNLLSMMGMRLPRDEADEEDDDDPKKS</sequence>
<feature type="compositionally biased region" description="Basic and acidic residues" evidence="1">
    <location>
        <begin position="493"/>
        <end position="515"/>
    </location>
</feature>
<evidence type="ECO:0000256" key="1">
    <source>
        <dbReference type="SAM" id="MobiDB-lite"/>
    </source>
</evidence>
<accession>A0AAJ0C0B6</accession>
<feature type="compositionally biased region" description="Acidic residues" evidence="1">
    <location>
        <begin position="566"/>
        <end position="578"/>
    </location>
</feature>
<organism evidence="2 3">
    <name type="scientific">Phialemonium atrogriseum</name>
    <dbReference type="NCBI Taxonomy" id="1093897"/>
    <lineage>
        <taxon>Eukaryota</taxon>
        <taxon>Fungi</taxon>
        <taxon>Dikarya</taxon>
        <taxon>Ascomycota</taxon>
        <taxon>Pezizomycotina</taxon>
        <taxon>Sordariomycetes</taxon>
        <taxon>Sordariomycetidae</taxon>
        <taxon>Cephalothecales</taxon>
        <taxon>Cephalothecaceae</taxon>
        <taxon>Phialemonium</taxon>
    </lineage>
</organism>
<dbReference type="GeneID" id="85316406"/>
<feature type="compositionally biased region" description="Polar residues" evidence="1">
    <location>
        <begin position="554"/>
        <end position="563"/>
    </location>
</feature>
<proteinExistence type="predicted"/>
<feature type="compositionally biased region" description="Acidic residues" evidence="1">
    <location>
        <begin position="617"/>
        <end position="629"/>
    </location>
</feature>
<dbReference type="Pfam" id="PF07093">
    <property type="entry name" value="SGT1"/>
    <property type="match status" value="2"/>
</dbReference>
<dbReference type="RefSeq" id="XP_060282612.1">
    <property type="nucleotide sequence ID" value="XM_060433219.1"/>
</dbReference>
<evidence type="ECO:0000313" key="3">
    <source>
        <dbReference type="Proteomes" id="UP001244011"/>
    </source>
</evidence>
<evidence type="ECO:0000313" key="2">
    <source>
        <dbReference type="EMBL" id="KAK1766399.1"/>
    </source>
</evidence>